<reference evidence="2 3" key="1">
    <citation type="journal article" date="2014" name="FEMS Microbiol. Ecol.">
        <title>Genomic differentiation among two strains of the PS1 clade isolated from geographically separated marine habitats.</title>
        <authorList>
            <person name="Jimenez-Infante F."/>
            <person name="Ngugi D.K."/>
            <person name="Alam I."/>
            <person name="Rashid M."/>
            <person name="Baalawi W."/>
            <person name="Kamau A.A."/>
            <person name="Bajic V.B."/>
            <person name="Stingl U."/>
        </authorList>
    </citation>
    <scope>NUCLEOTIDE SEQUENCE [LARGE SCALE GENOMIC DNA]</scope>
    <source>
        <strain evidence="2 3">RS24</strain>
    </source>
</reference>
<proteinExistence type="predicted"/>
<keyword evidence="2" id="KW-0067">ATP-binding</keyword>
<comment type="caution">
    <text evidence="2">The sequence shown here is derived from an EMBL/GenBank/DDBJ whole genome shotgun (WGS) entry which is preliminary data.</text>
</comment>
<accession>U2XU84</accession>
<feature type="transmembrane region" description="Helical" evidence="1">
    <location>
        <begin position="70"/>
        <end position="90"/>
    </location>
</feature>
<organism evidence="2 3">
    <name type="scientific">Candidatus Micropelagius thuwalensis</name>
    <dbReference type="NCBI Taxonomy" id="1397666"/>
    <lineage>
        <taxon>Bacteria</taxon>
        <taxon>Pseudomonadati</taxon>
        <taxon>Pseudomonadota</taxon>
        <taxon>Alphaproteobacteria</taxon>
        <taxon>PS1 clade</taxon>
        <taxon>Candidatus Micropelagius</taxon>
    </lineage>
</organism>
<keyword evidence="3" id="KW-1185">Reference proteome</keyword>
<dbReference type="Pfam" id="PF06577">
    <property type="entry name" value="EipA"/>
    <property type="match status" value="1"/>
</dbReference>
<keyword evidence="2" id="KW-0378">Hydrolase</keyword>
<evidence type="ECO:0000313" key="2">
    <source>
        <dbReference type="EMBL" id="ERL46251.1"/>
    </source>
</evidence>
<dbReference type="GO" id="GO:0016787">
    <property type="term" value="F:hydrolase activity"/>
    <property type="evidence" value="ECO:0007669"/>
    <property type="project" value="UniProtKB-KW"/>
</dbReference>
<dbReference type="eggNOG" id="COG5400">
    <property type="taxonomic scope" value="Bacteria"/>
</dbReference>
<gene>
    <name evidence="2" type="ORF">RS24_01249</name>
</gene>
<keyword evidence="2" id="KW-0547">Nucleotide-binding</keyword>
<name>U2XU84_9PROT</name>
<keyword evidence="1" id="KW-0812">Transmembrane</keyword>
<sequence>MTIALYAKLNSDVKKNKFIHNLTTPHVVYARTGYPNRFLKWYIGILIEPKIGKKMLIINMREKRSQRGRINFFHLASIFGLLVILLLSVINKSSAQQVNQVETLTESEVVKIASRWFGMSSESVAEVMDVIFNKHGGPSAYIRGEEAGGAFVLGARYGRGELVMSDGHTEPVYWRGPTIGPDYGGNAAKTFTLIYNLQNPEDLFRRYPGVDGSAFFIAGLAVNFQERGEVILAPIRAGVGGRLGVNVGYLKYSREPGKIPF</sequence>
<dbReference type="AlphaFoldDB" id="U2XU84"/>
<evidence type="ECO:0000256" key="1">
    <source>
        <dbReference type="SAM" id="Phobius"/>
    </source>
</evidence>
<dbReference type="Proteomes" id="UP000016762">
    <property type="component" value="Unassembled WGS sequence"/>
</dbReference>
<evidence type="ECO:0000313" key="3">
    <source>
        <dbReference type="Proteomes" id="UP000016762"/>
    </source>
</evidence>
<keyword evidence="1" id="KW-0472">Membrane</keyword>
<dbReference type="EC" id="3.6.3.-" evidence="2"/>
<dbReference type="STRING" id="1397666.RS24_01249"/>
<keyword evidence="1" id="KW-1133">Transmembrane helix</keyword>
<dbReference type="InterPro" id="IPR008325">
    <property type="entry name" value="EipA-like"/>
</dbReference>
<dbReference type="GO" id="GO:0005524">
    <property type="term" value="F:ATP binding"/>
    <property type="evidence" value="ECO:0007669"/>
    <property type="project" value="UniProtKB-KW"/>
</dbReference>
<dbReference type="EMBL" id="AWXE01000004">
    <property type="protein sequence ID" value="ERL46251.1"/>
    <property type="molecule type" value="Genomic_DNA"/>
</dbReference>
<protein>
    <submittedName>
        <fullName evidence="2">ATP-binding cassette subfamily B bacterial MsbA protein</fullName>
        <ecNumber evidence="2">3.6.3.-</ecNumber>
    </submittedName>
</protein>